<keyword evidence="2" id="KW-1185">Reference proteome</keyword>
<reference evidence="1" key="2">
    <citation type="journal article" date="2020" name="Nat. Commun.">
        <title>Large-scale genome sequencing of mycorrhizal fungi provides insights into the early evolution of symbiotic traits.</title>
        <authorList>
            <person name="Miyauchi S."/>
            <person name="Kiss E."/>
            <person name="Kuo A."/>
            <person name="Drula E."/>
            <person name="Kohler A."/>
            <person name="Sanchez-Garcia M."/>
            <person name="Morin E."/>
            <person name="Andreopoulos B."/>
            <person name="Barry K.W."/>
            <person name="Bonito G."/>
            <person name="Buee M."/>
            <person name="Carver A."/>
            <person name="Chen C."/>
            <person name="Cichocki N."/>
            <person name="Clum A."/>
            <person name="Culley D."/>
            <person name="Crous P.W."/>
            <person name="Fauchery L."/>
            <person name="Girlanda M."/>
            <person name="Hayes R.D."/>
            <person name="Keri Z."/>
            <person name="LaButti K."/>
            <person name="Lipzen A."/>
            <person name="Lombard V."/>
            <person name="Magnuson J."/>
            <person name="Maillard F."/>
            <person name="Murat C."/>
            <person name="Nolan M."/>
            <person name="Ohm R.A."/>
            <person name="Pangilinan J."/>
            <person name="Pereira M.F."/>
            <person name="Perotto S."/>
            <person name="Peter M."/>
            <person name="Pfister S."/>
            <person name="Riley R."/>
            <person name="Sitrit Y."/>
            <person name="Stielow J.B."/>
            <person name="Szollosi G."/>
            <person name="Zifcakova L."/>
            <person name="Stursova M."/>
            <person name="Spatafora J.W."/>
            <person name="Tedersoo L."/>
            <person name="Vaario L.M."/>
            <person name="Yamada A."/>
            <person name="Yan M."/>
            <person name="Wang P."/>
            <person name="Xu J."/>
            <person name="Bruns T."/>
            <person name="Baldrian P."/>
            <person name="Vilgalys R."/>
            <person name="Dunand C."/>
            <person name="Henrissat B."/>
            <person name="Grigoriev I.V."/>
            <person name="Hibbett D."/>
            <person name="Nagy L.G."/>
            <person name="Martin F.M."/>
        </authorList>
    </citation>
    <scope>NUCLEOTIDE SEQUENCE</scope>
    <source>
        <strain evidence="1">BED1</strain>
    </source>
</reference>
<dbReference type="EMBL" id="WHUW01000001">
    <property type="protein sequence ID" value="KAF8452436.1"/>
    <property type="molecule type" value="Genomic_DNA"/>
</dbReference>
<comment type="caution">
    <text evidence="1">The sequence shown here is derived from an EMBL/GenBank/DDBJ whole genome shotgun (WGS) entry which is preliminary data.</text>
</comment>
<accession>A0AAD4GM82</accession>
<dbReference type="Proteomes" id="UP001194468">
    <property type="component" value="Unassembled WGS sequence"/>
</dbReference>
<dbReference type="AlphaFoldDB" id="A0AAD4GM82"/>
<name>A0AAD4GM82_BOLED</name>
<protein>
    <submittedName>
        <fullName evidence="1">Uncharacterized protein</fullName>
    </submittedName>
</protein>
<sequence>MLNTLQLIDRYIRNKDDIEQLKLHLHLLLCLMGNVPNARTPDEENMRRWLLGTLQTAQSELERIEKRIRASSSVTQDITGCISRINGRLLGYTVIAQMYLQNDVHEIKANTDKIVQFSFAQTQCIENRMVTAGTGQLPASVSRGYAILVDATGREHPMLLDQCQYLDQLEHMLRASLYRCRPDEAEIQRWYIERKRYDFVIYGNTDSDVMQLTRESDVWSKMEPGTKIVTRVIEEEASWNRNMTATYACRCGTPNTINVSIENLSAALERGCTITWFVFVFYLL</sequence>
<evidence type="ECO:0000313" key="2">
    <source>
        <dbReference type="Proteomes" id="UP001194468"/>
    </source>
</evidence>
<feature type="non-terminal residue" evidence="1">
    <location>
        <position position="1"/>
    </location>
</feature>
<organism evidence="1 2">
    <name type="scientific">Boletus edulis BED1</name>
    <dbReference type="NCBI Taxonomy" id="1328754"/>
    <lineage>
        <taxon>Eukaryota</taxon>
        <taxon>Fungi</taxon>
        <taxon>Dikarya</taxon>
        <taxon>Basidiomycota</taxon>
        <taxon>Agaricomycotina</taxon>
        <taxon>Agaricomycetes</taxon>
        <taxon>Agaricomycetidae</taxon>
        <taxon>Boletales</taxon>
        <taxon>Boletineae</taxon>
        <taxon>Boletaceae</taxon>
        <taxon>Boletoideae</taxon>
        <taxon>Boletus</taxon>
    </lineage>
</organism>
<gene>
    <name evidence="1" type="ORF">L210DRAFT_3518619</name>
</gene>
<proteinExistence type="predicted"/>
<reference evidence="1" key="1">
    <citation type="submission" date="2019-10" db="EMBL/GenBank/DDBJ databases">
        <authorList>
            <consortium name="DOE Joint Genome Institute"/>
            <person name="Kuo A."/>
            <person name="Miyauchi S."/>
            <person name="Kiss E."/>
            <person name="Drula E."/>
            <person name="Kohler A."/>
            <person name="Sanchez-Garcia M."/>
            <person name="Andreopoulos B."/>
            <person name="Barry K.W."/>
            <person name="Bonito G."/>
            <person name="Buee M."/>
            <person name="Carver A."/>
            <person name="Chen C."/>
            <person name="Cichocki N."/>
            <person name="Clum A."/>
            <person name="Culley D."/>
            <person name="Crous P.W."/>
            <person name="Fauchery L."/>
            <person name="Girlanda M."/>
            <person name="Hayes R."/>
            <person name="Keri Z."/>
            <person name="LaButti K."/>
            <person name="Lipzen A."/>
            <person name="Lombard V."/>
            <person name="Magnuson J."/>
            <person name="Maillard F."/>
            <person name="Morin E."/>
            <person name="Murat C."/>
            <person name="Nolan M."/>
            <person name="Ohm R."/>
            <person name="Pangilinan J."/>
            <person name="Pereira M."/>
            <person name="Perotto S."/>
            <person name="Peter M."/>
            <person name="Riley R."/>
            <person name="Sitrit Y."/>
            <person name="Stielow B."/>
            <person name="Szollosi G."/>
            <person name="Zifcakova L."/>
            <person name="Stursova M."/>
            <person name="Spatafora J.W."/>
            <person name="Tedersoo L."/>
            <person name="Vaario L.-M."/>
            <person name="Yamada A."/>
            <person name="Yan M."/>
            <person name="Wang P."/>
            <person name="Xu J."/>
            <person name="Bruns T."/>
            <person name="Baldrian P."/>
            <person name="Vilgalys R."/>
            <person name="Henrissat B."/>
            <person name="Grigoriev I.V."/>
            <person name="Hibbett D."/>
            <person name="Nagy L.G."/>
            <person name="Martin F.M."/>
        </authorList>
    </citation>
    <scope>NUCLEOTIDE SEQUENCE</scope>
    <source>
        <strain evidence="1">BED1</strain>
    </source>
</reference>
<evidence type="ECO:0000313" key="1">
    <source>
        <dbReference type="EMBL" id="KAF8452436.1"/>
    </source>
</evidence>